<reference evidence="1" key="1">
    <citation type="submission" date="2020-05" db="EMBL/GenBank/DDBJ databases">
        <authorList>
            <person name="Chiriac C."/>
            <person name="Salcher M."/>
            <person name="Ghai R."/>
            <person name="Kavagutti S V."/>
        </authorList>
    </citation>
    <scope>NUCLEOTIDE SEQUENCE</scope>
</reference>
<protein>
    <submittedName>
        <fullName evidence="1">Uncharacterized protein</fullName>
    </submittedName>
</protein>
<dbReference type="EMBL" id="LR798285">
    <property type="protein sequence ID" value="CAB5220207.1"/>
    <property type="molecule type" value="Genomic_DNA"/>
</dbReference>
<accession>A0A6J7WR50</accession>
<name>A0A6J7WR50_9CAUD</name>
<organism evidence="1">
    <name type="scientific">uncultured Caudovirales phage</name>
    <dbReference type="NCBI Taxonomy" id="2100421"/>
    <lineage>
        <taxon>Viruses</taxon>
        <taxon>Duplodnaviria</taxon>
        <taxon>Heunggongvirae</taxon>
        <taxon>Uroviricota</taxon>
        <taxon>Caudoviricetes</taxon>
        <taxon>Peduoviridae</taxon>
        <taxon>Maltschvirus</taxon>
        <taxon>Maltschvirus maltsch</taxon>
    </lineage>
</organism>
<gene>
    <name evidence="1" type="ORF">UFOVP233_15</name>
</gene>
<sequence>MAETPPLLEMMGVQEAIDAVVASANRAHEGWSDEAFEVLRRFITAGAIFKAEDVRNFAATTELPEPPDRRAWGSILQRASKSGLIFRIGYAPCRNKGAHNRPTTLWQAK</sequence>
<evidence type="ECO:0000313" key="1">
    <source>
        <dbReference type="EMBL" id="CAB5220207.1"/>
    </source>
</evidence>
<proteinExistence type="predicted"/>